<sequence>MEFGTGLKSFGINTQEEEKFFVRLHYVDDTGVTTLQQARDADFDNDGIPNYYEVENLFSDPLDKDSAGGDSDTDGLPDGWELFHFGDVNTADPNAILQPDGLTNKEKAELGLNPNTDYSDENAIQPAGYTYDPAGRLTGVTAPVGAGDYTTDEEGNLLNAQ</sequence>
<evidence type="ECO:0000256" key="1">
    <source>
        <dbReference type="ARBA" id="ARBA00004613"/>
    </source>
</evidence>
<accession>A0ABW5D7Z3</accession>
<dbReference type="Pfam" id="PF18884">
    <property type="entry name" value="TSP3_bac"/>
    <property type="match status" value="2"/>
</dbReference>
<dbReference type="Proteomes" id="UP001597375">
    <property type="component" value="Unassembled WGS sequence"/>
</dbReference>
<evidence type="ECO:0000256" key="4">
    <source>
        <dbReference type="ARBA" id="ARBA00022837"/>
    </source>
</evidence>
<gene>
    <name evidence="6" type="ORF">ACFSSA_09415</name>
</gene>
<dbReference type="SUPFAM" id="SSF103647">
    <property type="entry name" value="TSP type-3 repeat"/>
    <property type="match status" value="1"/>
</dbReference>
<feature type="region of interest" description="Disordered" evidence="5">
    <location>
        <begin position="59"/>
        <end position="79"/>
    </location>
</feature>
<name>A0ABW5D7Z3_9BACT</name>
<dbReference type="InterPro" id="IPR059100">
    <property type="entry name" value="TSP3_bac"/>
</dbReference>
<evidence type="ECO:0000313" key="7">
    <source>
        <dbReference type="Proteomes" id="UP001597375"/>
    </source>
</evidence>
<evidence type="ECO:0000256" key="2">
    <source>
        <dbReference type="ARBA" id="ARBA00022525"/>
    </source>
</evidence>
<reference evidence="7" key="1">
    <citation type="journal article" date="2019" name="Int. J. Syst. Evol. Microbiol.">
        <title>The Global Catalogue of Microorganisms (GCM) 10K type strain sequencing project: providing services to taxonomists for standard genome sequencing and annotation.</title>
        <authorList>
            <consortium name="The Broad Institute Genomics Platform"/>
            <consortium name="The Broad Institute Genome Sequencing Center for Infectious Disease"/>
            <person name="Wu L."/>
            <person name="Ma J."/>
        </authorList>
    </citation>
    <scope>NUCLEOTIDE SEQUENCE [LARGE SCALE GENOMIC DNA]</scope>
    <source>
        <strain evidence="7">CGMCC 4.7106</strain>
    </source>
</reference>
<evidence type="ECO:0000256" key="5">
    <source>
        <dbReference type="SAM" id="MobiDB-lite"/>
    </source>
</evidence>
<keyword evidence="3" id="KW-0732">Signal</keyword>
<dbReference type="InterPro" id="IPR028974">
    <property type="entry name" value="TSP_type-3_rpt"/>
</dbReference>
<comment type="caution">
    <text evidence="6">The sequence shown here is derived from an EMBL/GenBank/DDBJ whole genome shotgun (WGS) entry which is preliminary data.</text>
</comment>
<feature type="region of interest" description="Disordered" evidence="5">
    <location>
        <begin position="114"/>
        <end position="134"/>
    </location>
</feature>
<evidence type="ECO:0000256" key="3">
    <source>
        <dbReference type="ARBA" id="ARBA00022729"/>
    </source>
</evidence>
<keyword evidence="7" id="KW-1185">Reference proteome</keyword>
<comment type="subcellular location">
    <subcellularLocation>
        <location evidence="1">Secreted</location>
    </subcellularLocation>
</comment>
<dbReference type="EMBL" id="JBHUIT010000017">
    <property type="protein sequence ID" value="MFD2256894.1"/>
    <property type="molecule type" value="Genomic_DNA"/>
</dbReference>
<evidence type="ECO:0000313" key="6">
    <source>
        <dbReference type="EMBL" id="MFD2256894.1"/>
    </source>
</evidence>
<keyword evidence="4" id="KW-0106">Calcium</keyword>
<organism evidence="6 7">
    <name type="scientific">Luteolibacter algae</name>
    <dbReference type="NCBI Taxonomy" id="454151"/>
    <lineage>
        <taxon>Bacteria</taxon>
        <taxon>Pseudomonadati</taxon>
        <taxon>Verrucomicrobiota</taxon>
        <taxon>Verrucomicrobiia</taxon>
        <taxon>Verrucomicrobiales</taxon>
        <taxon>Verrucomicrobiaceae</taxon>
        <taxon>Luteolibacter</taxon>
    </lineage>
</organism>
<keyword evidence="2" id="KW-0964">Secreted</keyword>
<proteinExistence type="predicted"/>
<protein>
    <submittedName>
        <fullName evidence="6">Uncharacterized protein</fullName>
    </submittedName>
</protein>
<dbReference type="RefSeq" id="WP_386820182.1">
    <property type="nucleotide sequence ID" value="NZ_JBHUIT010000017.1"/>
</dbReference>